<dbReference type="GO" id="GO:0016020">
    <property type="term" value="C:membrane"/>
    <property type="evidence" value="ECO:0007669"/>
    <property type="project" value="UniProtKB-SubCell"/>
</dbReference>
<dbReference type="Pfam" id="PF10998">
    <property type="entry name" value="DUF2838"/>
    <property type="match status" value="1"/>
</dbReference>
<name>A0A5J4N8H0_9TREM</name>
<dbReference type="GO" id="GO:0006656">
    <property type="term" value="P:phosphatidylcholine biosynthetic process"/>
    <property type="evidence" value="ECO:0007669"/>
    <property type="project" value="TreeGrafter"/>
</dbReference>
<keyword evidence="8" id="KW-0443">Lipid metabolism</keyword>
<dbReference type="Proteomes" id="UP000324629">
    <property type="component" value="Unassembled WGS sequence"/>
</dbReference>
<feature type="non-terminal residue" evidence="14">
    <location>
        <position position="1"/>
    </location>
</feature>
<keyword evidence="10" id="KW-0594">Phospholipid biosynthesis</keyword>
<dbReference type="EMBL" id="QNGE01005734">
    <property type="protein sequence ID" value="KAA3671834.1"/>
    <property type="molecule type" value="Genomic_DNA"/>
</dbReference>
<evidence type="ECO:0000313" key="15">
    <source>
        <dbReference type="Proteomes" id="UP000324629"/>
    </source>
</evidence>
<gene>
    <name evidence="14" type="ORF">DEA37_0009761</name>
</gene>
<feature type="transmembrane region" description="Helical" evidence="13">
    <location>
        <begin position="29"/>
        <end position="45"/>
    </location>
</feature>
<dbReference type="InterPro" id="IPR021261">
    <property type="entry name" value="GPCAT"/>
</dbReference>
<evidence type="ECO:0000256" key="1">
    <source>
        <dbReference type="ARBA" id="ARBA00004141"/>
    </source>
</evidence>
<comment type="caution">
    <text evidence="14">The sequence shown here is derived from an EMBL/GenBank/DDBJ whole genome shotgun (WGS) entry which is preliminary data.</text>
</comment>
<dbReference type="AlphaFoldDB" id="A0A5J4N8H0"/>
<evidence type="ECO:0000256" key="10">
    <source>
        <dbReference type="ARBA" id="ARBA00023209"/>
    </source>
</evidence>
<evidence type="ECO:0000313" key="14">
    <source>
        <dbReference type="EMBL" id="KAA3671834.1"/>
    </source>
</evidence>
<evidence type="ECO:0000256" key="3">
    <source>
        <dbReference type="ARBA" id="ARBA00019082"/>
    </source>
</evidence>
<keyword evidence="6 13" id="KW-0812">Transmembrane</keyword>
<keyword evidence="11" id="KW-1208">Phospholipid metabolism</keyword>
<dbReference type="GO" id="GO:0016746">
    <property type="term" value="F:acyltransferase activity"/>
    <property type="evidence" value="ECO:0007669"/>
    <property type="project" value="UniProtKB-KW"/>
</dbReference>
<accession>A0A5J4N8H0</accession>
<keyword evidence="4" id="KW-0444">Lipid biosynthesis</keyword>
<evidence type="ECO:0000256" key="9">
    <source>
        <dbReference type="ARBA" id="ARBA00023136"/>
    </source>
</evidence>
<sequence length="96" mass="11169">ALRLQENVPCNNWISACYGTMYNEVNEKICFVCSVTCIVVSVYSFSVRPAIILYLFSALFVLCMILRVISYWRSNYLLFMLDMCYLINALSLILVW</sequence>
<evidence type="ECO:0000256" key="6">
    <source>
        <dbReference type="ARBA" id="ARBA00022692"/>
    </source>
</evidence>
<keyword evidence="7 13" id="KW-1133">Transmembrane helix</keyword>
<dbReference type="PANTHER" id="PTHR31201:SF1">
    <property type="entry name" value="GLYCEROPHOSPHOCHOLINE ACYLTRANSFERASE 1"/>
    <property type="match status" value="1"/>
</dbReference>
<evidence type="ECO:0000256" key="4">
    <source>
        <dbReference type="ARBA" id="ARBA00022516"/>
    </source>
</evidence>
<organism evidence="14 15">
    <name type="scientific">Paragonimus westermani</name>
    <dbReference type="NCBI Taxonomy" id="34504"/>
    <lineage>
        <taxon>Eukaryota</taxon>
        <taxon>Metazoa</taxon>
        <taxon>Spiralia</taxon>
        <taxon>Lophotrochozoa</taxon>
        <taxon>Platyhelminthes</taxon>
        <taxon>Trematoda</taxon>
        <taxon>Digenea</taxon>
        <taxon>Plagiorchiida</taxon>
        <taxon>Troglotremata</taxon>
        <taxon>Troglotrematidae</taxon>
        <taxon>Paragonimus</taxon>
    </lineage>
</organism>
<evidence type="ECO:0000256" key="5">
    <source>
        <dbReference type="ARBA" id="ARBA00022679"/>
    </source>
</evidence>
<keyword evidence="12" id="KW-0012">Acyltransferase</keyword>
<keyword evidence="5" id="KW-0808">Transferase</keyword>
<evidence type="ECO:0000256" key="7">
    <source>
        <dbReference type="ARBA" id="ARBA00022989"/>
    </source>
</evidence>
<protein>
    <recommendedName>
        <fullName evidence="3">Glycerophosphocholine acyltransferase 1</fullName>
    </recommendedName>
</protein>
<evidence type="ECO:0000256" key="8">
    <source>
        <dbReference type="ARBA" id="ARBA00023098"/>
    </source>
</evidence>
<comment type="similarity">
    <text evidence="2">Belongs to the GPC1 family.</text>
</comment>
<feature type="transmembrane region" description="Helical" evidence="13">
    <location>
        <begin position="76"/>
        <end position="95"/>
    </location>
</feature>
<dbReference type="PANTHER" id="PTHR31201">
    <property type="entry name" value="OS01G0585100 PROTEIN"/>
    <property type="match status" value="1"/>
</dbReference>
<evidence type="ECO:0000256" key="13">
    <source>
        <dbReference type="SAM" id="Phobius"/>
    </source>
</evidence>
<reference evidence="14 15" key="1">
    <citation type="journal article" date="2019" name="Gigascience">
        <title>Whole-genome sequence of the oriental lung fluke Paragonimus westermani.</title>
        <authorList>
            <person name="Oey H."/>
            <person name="Zakrzewski M."/>
            <person name="Narain K."/>
            <person name="Devi K.R."/>
            <person name="Agatsuma T."/>
            <person name="Nawaratna S."/>
            <person name="Gobert G.N."/>
            <person name="Jones M.K."/>
            <person name="Ragan M.A."/>
            <person name="McManus D.P."/>
            <person name="Krause L."/>
        </authorList>
    </citation>
    <scope>NUCLEOTIDE SEQUENCE [LARGE SCALE GENOMIC DNA]</scope>
    <source>
        <strain evidence="14 15">IND2009</strain>
    </source>
</reference>
<proteinExistence type="inferred from homology"/>
<comment type="subcellular location">
    <subcellularLocation>
        <location evidence="1">Membrane</location>
        <topology evidence="1">Multi-pass membrane protein</topology>
    </subcellularLocation>
</comment>
<feature type="transmembrane region" description="Helical" evidence="13">
    <location>
        <begin position="51"/>
        <end position="69"/>
    </location>
</feature>
<evidence type="ECO:0000256" key="12">
    <source>
        <dbReference type="ARBA" id="ARBA00023315"/>
    </source>
</evidence>
<keyword evidence="9 13" id="KW-0472">Membrane</keyword>
<evidence type="ECO:0000256" key="2">
    <source>
        <dbReference type="ARBA" id="ARBA00006675"/>
    </source>
</evidence>
<keyword evidence="15" id="KW-1185">Reference proteome</keyword>
<evidence type="ECO:0000256" key="11">
    <source>
        <dbReference type="ARBA" id="ARBA00023264"/>
    </source>
</evidence>